<dbReference type="GO" id="GO:0003735">
    <property type="term" value="F:structural constituent of ribosome"/>
    <property type="evidence" value="ECO:0007669"/>
    <property type="project" value="InterPro"/>
</dbReference>
<dbReference type="EMBL" id="CP012526">
    <property type="protein sequence ID" value="ALC46675.1"/>
    <property type="molecule type" value="Genomic_DNA"/>
</dbReference>
<keyword evidence="2" id="KW-0809">Transit peptide</keyword>
<dbReference type="Gene3D" id="4.10.640.10">
    <property type="entry name" value="Ribosomal protein S18"/>
    <property type="match status" value="1"/>
</dbReference>
<keyword evidence="4" id="KW-0496">Mitochondrion</keyword>
<dbReference type="PANTHER" id="PTHR13479:SF66">
    <property type="entry name" value="LARGE RIBOSOMAL SUBUNIT PROTEIN ML66"/>
    <property type="match status" value="1"/>
</dbReference>
<reference evidence="8 9" key="1">
    <citation type="submission" date="2015-08" db="EMBL/GenBank/DDBJ databases">
        <title>Ancestral chromatin configuration constrains chromatin evolution on differentiating sex chromosomes in Drosophila.</title>
        <authorList>
            <person name="Zhou Q."/>
            <person name="Bachtrog D."/>
        </authorList>
    </citation>
    <scope>NUCLEOTIDE SEQUENCE [LARGE SCALE GENOMIC DNA]</scope>
    <source>
        <tissue evidence="8">Whole larvae</tissue>
    </source>
</reference>
<dbReference type="PANTHER" id="PTHR13479">
    <property type="entry name" value="30S RIBOSOMAL PROTEIN S18"/>
    <property type="match status" value="1"/>
</dbReference>
<evidence type="ECO:0000256" key="6">
    <source>
        <dbReference type="ARBA" id="ARBA00061060"/>
    </source>
</evidence>
<dbReference type="OrthoDB" id="7848994at2759"/>
<evidence type="ECO:0000256" key="5">
    <source>
        <dbReference type="ARBA" id="ARBA00023274"/>
    </source>
</evidence>
<keyword evidence="9" id="KW-1185">Reference proteome</keyword>
<dbReference type="STRING" id="30019.A0A0M4F4K1"/>
<dbReference type="Proteomes" id="UP000494163">
    <property type="component" value="Chromosome 3R"/>
</dbReference>
<comment type="similarity">
    <text evidence="6">Belongs to the bacterial ribosomal protein bS18 family. Mitochondrion-specific ribosomal protein mL66 subfamily.</text>
</comment>
<evidence type="ECO:0000256" key="1">
    <source>
        <dbReference type="ARBA" id="ARBA00004173"/>
    </source>
</evidence>
<proteinExistence type="inferred from homology"/>
<dbReference type="GO" id="GO:0070181">
    <property type="term" value="F:small ribosomal subunit rRNA binding"/>
    <property type="evidence" value="ECO:0007669"/>
    <property type="project" value="TreeGrafter"/>
</dbReference>
<keyword evidence="5" id="KW-0687">Ribonucleoprotein</keyword>
<evidence type="ECO:0000313" key="8">
    <source>
        <dbReference type="EMBL" id="ALC46675.1"/>
    </source>
</evidence>
<dbReference type="InterPro" id="IPR001648">
    <property type="entry name" value="Ribosomal_bS18"/>
</dbReference>
<dbReference type="Pfam" id="PF01084">
    <property type="entry name" value="Ribosomal_S18"/>
    <property type="match status" value="1"/>
</dbReference>
<dbReference type="GO" id="GO:0005743">
    <property type="term" value="C:mitochondrial inner membrane"/>
    <property type="evidence" value="ECO:0007669"/>
    <property type="project" value="UniProtKB-ARBA"/>
</dbReference>
<keyword evidence="3" id="KW-0689">Ribosomal protein</keyword>
<sequence>MLSAIILKALKNPLNLEELVCTYSATIMLLLLDREMQSKRLEILSESFNYSDMLKPTMIHYATRELLETFKHLASLKEEEPEDFDYMLYLLAYMPHIIIASETGKFISLSLLRSFIADLTRSPPIVMHIYRSISEVYQMIKAMDMTEILGEWSLLKIYIFVRSFSLILTTAALNTNNAALKQAGYRGFELPQGETELEMSNWFKTLRNRLGEKHKNDSSRQSAELLRFIDFNILNFLSESGTEEKREDNAVVYEGVNVVSPRAETMLQSACDKRFCPECSLGLDIKHTDVLILSQYVRSDGCMLPRRITGLCHRQQKKIGTLVTMCQKAGLMPNLNPAWSKKDPKKRFGWRKFNKYFLESTIKY</sequence>
<name>A0A0M4F4K1_DROBS</name>
<dbReference type="OMA" id="DTLKPTM"/>
<organism evidence="8 9">
    <name type="scientific">Drosophila busckii</name>
    <name type="common">Fruit fly</name>
    <dbReference type="NCBI Taxonomy" id="30019"/>
    <lineage>
        <taxon>Eukaryota</taxon>
        <taxon>Metazoa</taxon>
        <taxon>Ecdysozoa</taxon>
        <taxon>Arthropoda</taxon>
        <taxon>Hexapoda</taxon>
        <taxon>Insecta</taxon>
        <taxon>Pterygota</taxon>
        <taxon>Neoptera</taxon>
        <taxon>Endopterygota</taxon>
        <taxon>Diptera</taxon>
        <taxon>Brachycera</taxon>
        <taxon>Muscomorpha</taxon>
        <taxon>Ephydroidea</taxon>
        <taxon>Drosophilidae</taxon>
        <taxon>Drosophila</taxon>
    </lineage>
</organism>
<evidence type="ECO:0000256" key="4">
    <source>
        <dbReference type="ARBA" id="ARBA00023128"/>
    </source>
</evidence>
<gene>
    <name evidence="8" type="ORF">Dbus_chr3Rg1425</name>
</gene>
<dbReference type="InterPro" id="IPR036870">
    <property type="entry name" value="Ribosomal_bS18_sf"/>
</dbReference>
<dbReference type="SUPFAM" id="SSF46911">
    <property type="entry name" value="Ribosomal protein S18"/>
    <property type="match status" value="1"/>
</dbReference>
<evidence type="ECO:0000256" key="3">
    <source>
        <dbReference type="ARBA" id="ARBA00022980"/>
    </source>
</evidence>
<dbReference type="GO" id="GO:0032543">
    <property type="term" value="P:mitochondrial translation"/>
    <property type="evidence" value="ECO:0007669"/>
    <property type="project" value="TreeGrafter"/>
</dbReference>
<accession>A0A0M4F4K1</accession>
<protein>
    <recommendedName>
        <fullName evidence="7">Large ribosomal subunit protein mL66</fullName>
    </recommendedName>
</protein>
<dbReference type="GO" id="GO:0005763">
    <property type="term" value="C:mitochondrial small ribosomal subunit"/>
    <property type="evidence" value="ECO:0007669"/>
    <property type="project" value="TreeGrafter"/>
</dbReference>
<comment type="subcellular location">
    <subcellularLocation>
        <location evidence="1">Mitochondrion</location>
    </subcellularLocation>
</comment>
<evidence type="ECO:0000256" key="2">
    <source>
        <dbReference type="ARBA" id="ARBA00022946"/>
    </source>
</evidence>
<evidence type="ECO:0000313" key="9">
    <source>
        <dbReference type="Proteomes" id="UP000494163"/>
    </source>
</evidence>
<dbReference type="FunFam" id="4.10.640.10:FF:000011">
    <property type="entry name" value="28S ribosomal protein S18a, mitochondrial"/>
    <property type="match status" value="1"/>
</dbReference>
<evidence type="ECO:0000256" key="7">
    <source>
        <dbReference type="ARBA" id="ARBA00071652"/>
    </source>
</evidence>
<dbReference type="AlphaFoldDB" id="A0A0M4F4K1"/>